<dbReference type="HOGENOM" id="CLU_042930_1_1_10"/>
<keyword evidence="2" id="KW-1185">Reference proteome</keyword>
<dbReference type="EMBL" id="CP002542">
    <property type="protein sequence ID" value="AEA44166.1"/>
    <property type="molecule type" value="Genomic_DNA"/>
</dbReference>
<proteinExistence type="predicted"/>
<evidence type="ECO:0000313" key="2">
    <source>
        <dbReference type="Proteomes" id="UP000007463"/>
    </source>
</evidence>
<sequence length="231" mass="26275">MKPNNSNTIALIPARAGSKGVPQKNSKSFANGKSLVERAIEIALTYFPKNKIILSTDDQELLTQGDAFGINLINREPHLASDTAGMLEVMLDAIDKQENQPEYLLLLQPTSPFRTAKNIEDAFELFQENDDAIVAVNEPAGHPFYTLFQEENGYISKFQKNQVVRRQDLPPMYDVNGLLYLFKISELKKHSWVECEKIRPLIIPKWQALDIDTEEDWWLAELIQRGIDSSL</sequence>
<dbReference type="Gene3D" id="3.90.550.10">
    <property type="entry name" value="Spore Coat Polysaccharide Biosynthesis Protein SpsA, Chain A"/>
    <property type="match status" value="1"/>
</dbReference>
<reference evidence="2" key="2">
    <citation type="submission" date="2011-02" db="EMBL/GenBank/DDBJ databases">
        <title>The complete genome of Fluviicola taffensis DSM 16823.</title>
        <authorList>
            <consortium name="US DOE Joint Genome Institute (JGI-PGF)"/>
            <person name="Lucas S."/>
            <person name="Copeland A."/>
            <person name="Lapidus A."/>
            <person name="Bruce D."/>
            <person name="Goodwin L."/>
            <person name="Pitluck S."/>
            <person name="Kyrpides N."/>
            <person name="Mavromatis K."/>
            <person name="Ivanova N."/>
            <person name="Mikhailova N."/>
            <person name="Pagani I."/>
            <person name="Chertkov O."/>
            <person name="Detter J.C."/>
            <person name="Han C."/>
            <person name="Tapia R."/>
            <person name="Land M."/>
            <person name="Hauser L."/>
            <person name="Markowitz V."/>
            <person name="Cheng J.-F."/>
            <person name="Hugenholtz P."/>
            <person name="Woyke T."/>
            <person name="Wu D."/>
            <person name="Tindall B."/>
            <person name="Pomrenke H.G."/>
            <person name="Brambilla E."/>
            <person name="Klenk H.-P."/>
            <person name="Eisen J.A."/>
        </authorList>
    </citation>
    <scope>NUCLEOTIDE SEQUENCE [LARGE SCALE GENOMIC DNA]</scope>
    <source>
        <strain evidence="2">DSM 16823 / RW262 / RW262</strain>
    </source>
</reference>
<reference evidence="1 2" key="1">
    <citation type="journal article" date="2011" name="Stand. Genomic Sci.">
        <title>Complete genome sequence of the gliding freshwater bacterium Fluviicola taffensis type strain (RW262).</title>
        <authorList>
            <person name="Woyke T."/>
            <person name="Chertkov O."/>
            <person name="Lapidus A."/>
            <person name="Nolan M."/>
            <person name="Lucas S."/>
            <person name="Del Rio T.G."/>
            <person name="Tice H."/>
            <person name="Cheng J.F."/>
            <person name="Tapia R."/>
            <person name="Han C."/>
            <person name="Goodwin L."/>
            <person name="Pitluck S."/>
            <person name="Liolios K."/>
            <person name="Pagani I."/>
            <person name="Ivanova N."/>
            <person name="Huntemann M."/>
            <person name="Mavromatis K."/>
            <person name="Mikhailova N."/>
            <person name="Pati A."/>
            <person name="Chen A."/>
            <person name="Palaniappan K."/>
            <person name="Land M."/>
            <person name="Hauser L."/>
            <person name="Brambilla E.M."/>
            <person name="Rohde M."/>
            <person name="Mwirichia R."/>
            <person name="Sikorski J."/>
            <person name="Tindall B.J."/>
            <person name="Goker M."/>
            <person name="Bristow J."/>
            <person name="Eisen J.A."/>
            <person name="Markowitz V."/>
            <person name="Hugenholtz P."/>
            <person name="Klenk H.P."/>
            <person name="Kyrpides N.C."/>
        </authorList>
    </citation>
    <scope>NUCLEOTIDE SEQUENCE [LARGE SCALE GENOMIC DNA]</scope>
    <source>
        <strain evidence="2">DSM 16823 / RW262 / RW262</strain>
    </source>
</reference>
<dbReference type="PANTHER" id="PTHR21485:SF6">
    <property type="entry name" value="N-ACYLNEURAMINATE CYTIDYLYLTRANSFERASE-RELATED"/>
    <property type="match status" value="1"/>
</dbReference>
<dbReference type="InterPro" id="IPR003329">
    <property type="entry name" value="Cytidylyl_trans"/>
</dbReference>
<dbReference type="KEGG" id="fte:Fluta_2180"/>
<gene>
    <name evidence="1" type="ordered locus">Fluta_2180</name>
</gene>
<keyword evidence="1" id="KW-0548">Nucleotidyltransferase</keyword>
<organism evidence="1 2">
    <name type="scientific">Fluviicola taffensis (strain DSM 16823 / NCIMB 13979 / RW262)</name>
    <dbReference type="NCBI Taxonomy" id="755732"/>
    <lineage>
        <taxon>Bacteria</taxon>
        <taxon>Pseudomonadati</taxon>
        <taxon>Bacteroidota</taxon>
        <taxon>Flavobacteriia</taxon>
        <taxon>Flavobacteriales</taxon>
        <taxon>Crocinitomicaceae</taxon>
        <taxon>Fluviicola</taxon>
    </lineage>
</organism>
<dbReference type="GO" id="GO:0008781">
    <property type="term" value="F:N-acylneuraminate cytidylyltransferase activity"/>
    <property type="evidence" value="ECO:0007669"/>
    <property type="project" value="UniProtKB-EC"/>
</dbReference>
<dbReference type="STRING" id="755732.Fluta_2180"/>
<dbReference type="PANTHER" id="PTHR21485">
    <property type="entry name" value="HAD SUPERFAMILY MEMBERS CMAS AND KDSC"/>
    <property type="match status" value="1"/>
</dbReference>
<dbReference type="CDD" id="cd02513">
    <property type="entry name" value="CMP-NeuAc_Synthase"/>
    <property type="match status" value="1"/>
</dbReference>
<dbReference type="InterPro" id="IPR050793">
    <property type="entry name" value="CMP-NeuNAc_synthase"/>
</dbReference>
<name>F2IA08_FLUTR</name>
<dbReference type="SUPFAM" id="SSF53448">
    <property type="entry name" value="Nucleotide-diphospho-sugar transferases"/>
    <property type="match status" value="1"/>
</dbReference>
<dbReference type="InterPro" id="IPR029044">
    <property type="entry name" value="Nucleotide-diphossugar_trans"/>
</dbReference>
<dbReference type="Pfam" id="PF02348">
    <property type="entry name" value="CTP_transf_3"/>
    <property type="match status" value="1"/>
</dbReference>
<dbReference type="OrthoDB" id="9805604at2"/>
<protein>
    <submittedName>
        <fullName evidence="1">N-acylneuraminate cytidylyltransferase</fullName>
        <ecNumber evidence="1">2.7.7.43</ecNumber>
    </submittedName>
</protein>
<dbReference type="Proteomes" id="UP000007463">
    <property type="component" value="Chromosome"/>
</dbReference>
<dbReference type="EC" id="2.7.7.43" evidence="1"/>
<evidence type="ECO:0000313" key="1">
    <source>
        <dbReference type="EMBL" id="AEA44166.1"/>
    </source>
</evidence>
<dbReference type="eggNOG" id="COG1083">
    <property type="taxonomic scope" value="Bacteria"/>
</dbReference>
<keyword evidence="1" id="KW-0808">Transferase</keyword>
<dbReference type="AlphaFoldDB" id="F2IA08"/>
<accession>F2IA08</accession>
<dbReference type="RefSeq" id="WP_013686936.1">
    <property type="nucleotide sequence ID" value="NC_015321.1"/>
</dbReference>